<dbReference type="AlphaFoldDB" id="A0A5N5J4S3"/>
<dbReference type="Proteomes" id="UP000326939">
    <property type="component" value="Chromosome 19"/>
</dbReference>
<organism evidence="2 3">
    <name type="scientific">Salix brachista</name>
    <dbReference type="NCBI Taxonomy" id="2182728"/>
    <lineage>
        <taxon>Eukaryota</taxon>
        <taxon>Viridiplantae</taxon>
        <taxon>Streptophyta</taxon>
        <taxon>Embryophyta</taxon>
        <taxon>Tracheophyta</taxon>
        <taxon>Spermatophyta</taxon>
        <taxon>Magnoliopsida</taxon>
        <taxon>eudicotyledons</taxon>
        <taxon>Gunneridae</taxon>
        <taxon>Pentapetalae</taxon>
        <taxon>rosids</taxon>
        <taxon>fabids</taxon>
        <taxon>Malpighiales</taxon>
        <taxon>Salicaceae</taxon>
        <taxon>Saliceae</taxon>
        <taxon>Salix</taxon>
    </lineage>
</organism>
<feature type="region of interest" description="Disordered" evidence="1">
    <location>
        <begin position="86"/>
        <end position="151"/>
    </location>
</feature>
<sequence>MGMGEENVSVIGVPSVAVKGAAGGKSDRAMRGITDKAAGVDPLVAAWAVSGITVGADSSVANGADFVDPAVVKETEIVGTTVVASVESPLGTNGLGHSDHGESHPKLCGKVESSSEAVSRSPSSMHEPHLQQGQGGRPPMGGSPASDGAAS</sequence>
<keyword evidence="3" id="KW-1185">Reference proteome</keyword>
<evidence type="ECO:0000256" key="1">
    <source>
        <dbReference type="SAM" id="MobiDB-lite"/>
    </source>
</evidence>
<evidence type="ECO:0000313" key="3">
    <source>
        <dbReference type="Proteomes" id="UP000326939"/>
    </source>
</evidence>
<reference evidence="3" key="1">
    <citation type="journal article" date="2019" name="Gigascience">
        <title>De novo genome assembly of the endangered Acer yangbiense, a plant species with extremely small populations endemic to Yunnan Province, China.</title>
        <authorList>
            <person name="Yang J."/>
            <person name="Wariss H.M."/>
            <person name="Tao L."/>
            <person name="Zhang R."/>
            <person name="Yun Q."/>
            <person name="Hollingsworth P."/>
            <person name="Dao Z."/>
            <person name="Luo G."/>
            <person name="Guo H."/>
            <person name="Ma Y."/>
            <person name="Sun W."/>
        </authorList>
    </citation>
    <scope>NUCLEOTIDE SEQUENCE [LARGE SCALE GENOMIC DNA]</scope>
    <source>
        <strain evidence="3">cv. br00</strain>
    </source>
</reference>
<accession>A0A5N5J4S3</accession>
<dbReference type="EMBL" id="VDCV01000019">
    <property type="protein sequence ID" value="KAB5512343.1"/>
    <property type="molecule type" value="Genomic_DNA"/>
</dbReference>
<proteinExistence type="predicted"/>
<name>A0A5N5J4S3_9ROSI</name>
<gene>
    <name evidence="2" type="ORF">DKX38_029371</name>
</gene>
<feature type="compositionally biased region" description="Low complexity" evidence="1">
    <location>
        <begin position="114"/>
        <end position="124"/>
    </location>
</feature>
<protein>
    <submittedName>
        <fullName evidence="2">Uncharacterized protein</fullName>
    </submittedName>
</protein>
<comment type="caution">
    <text evidence="2">The sequence shown here is derived from an EMBL/GenBank/DDBJ whole genome shotgun (WGS) entry which is preliminary data.</text>
</comment>
<evidence type="ECO:0000313" key="2">
    <source>
        <dbReference type="EMBL" id="KAB5512343.1"/>
    </source>
</evidence>